<keyword evidence="4" id="KW-0456">Lyase</keyword>
<organism evidence="6 7">
    <name type="scientific">Hortaea werneckii</name>
    <name type="common">Black yeast</name>
    <name type="synonym">Cladosporium werneckii</name>
    <dbReference type="NCBI Taxonomy" id="91943"/>
    <lineage>
        <taxon>Eukaryota</taxon>
        <taxon>Fungi</taxon>
        <taxon>Dikarya</taxon>
        <taxon>Ascomycota</taxon>
        <taxon>Pezizomycotina</taxon>
        <taxon>Dothideomycetes</taxon>
        <taxon>Dothideomycetidae</taxon>
        <taxon>Mycosphaerellales</taxon>
        <taxon>Teratosphaeriaceae</taxon>
        <taxon>Hortaea</taxon>
    </lineage>
</organism>
<dbReference type="NCBIfam" id="NF041359">
    <property type="entry name" value="GntG_guanitoxin"/>
    <property type="match status" value="1"/>
</dbReference>
<dbReference type="PANTHER" id="PTHR48097:SF9">
    <property type="entry name" value="L-THREONINE ALDOLASE"/>
    <property type="match status" value="1"/>
</dbReference>
<dbReference type="SUPFAM" id="SSF53383">
    <property type="entry name" value="PLP-dependent transferases"/>
    <property type="match status" value="1"/>
</dbReference>
<protein>
    <recommendedName>
        <fullName evidence="5">Aromatic amino acid beta-eliminating lyase/threonine aldolase domain-containing protein</fullName>
    </recommendedName>
</protein>
<evidence type="ECO:0000313" key="7">
    <source>
        <dbReference type="Proteomes" id="UP000281468"/>
    </source>
</evidence>
<dbReference type="EMBL" id="QWIQ01000020">
    <property type="protein sequence ID" value="RMZ16224.1"/>
    <property type="molecule type" value="Genomic_DNA"/>
</dbReference>
<evidence type="ECO:0000256" key="1">
    <source>
        <dbReference type="ARBA" id="ARBA00001933"/>
    </source>
</evidence>
<dbReference type="GO" id="GO:0006567">
    <property type="term" value="P:L-threonine catabolic process"/>
    <property type="evidence" value="ECO:0007669"/>
    <property type="project" value="TreeGrafter"/>
</dbReference>
<evidence type="ECO:0000313" key="6">
    <source>
        <dbReference type="EMBL" id="RMZ16224.1"/>
    </source>
</evidence>
<evidence type="ECO:0000256" key="2">
    <source>
        <dbReference type="ARBA" id="ARBA00006966"/>
    </source>
</evidence>
<dbReference type="Proteomes" id="UP000281468">
    <property type="component" value="Unassembled WGS sequence"/>
</dbReference>
<dbReference type="PANTHER" id="PTHR48097">
    <property type="entry name" value="L-THREONINE ALDOLASE-RELATED"/>
    <property type="match status" value="1"/>
</dbReference>
<name>A0A3M7HSS1_HORWE</name>
<proteinExistence type="inferred from homology"/>
<keyword evidence="3" id="KW-0663">Pyridoxal phosphate</keyword>
<comment type="similarity">
    <text evidence="2">Belongs to the threonine aldolase family.</text>
</comment>
<feature type="domain" description="Aromatic amino acid beta-eliminating lyase/threonine aldolase" evidence="5">
    <location>
        <begin position="86"/>
        <end position="372"/>
    </location>
</feature>
<reference evidence="6 7" key="1">
    <citation type="journal article" date="2018" name="BMC Genomics">
        <title>Genomic evidence for intraspecific hybridization in a clonal and extremely halotolerant yeast.</title>
        <authorList>
            <person name="Gostincar C."/>
            <person name="Stajich J.E."/>
            <person name="Zupancic J."/>
            <person name="Zalar P."/>
            <person name="Gunde-Cimerman N."/>
        </authorList>
    </citation>
    <scope>NUCLEOTIDE SEQUENCE [LARGE SCALE GENOMIC DNA]</scope>
    <source>
        <strain evidence="6 7">EXF-171</strain>
    </source>
</reference>
<dbReference type="GO" id="GO:0008732">
    <property type="term" value="F:L-allo-threonine aldolase activity"/>
    <property type="evidence" value="ECO:0007669"/>
    <property type="project" value="TreeGrafter"/>
</dbReference>
<dbReference type="VEuPathDB" id="FungiDB:BTJ68_05422"/>
<dbReference type="Pfam" id="PF01212">
    <property type="entry name" value="Beta_elim_lyase"/>
    <property type="match status" value="1"/>
</dbReference>
<dbReference type="FunFam" id="3.40.640.10:FF:000030">
    <property type="entry name" value="Low-specificity L-threonine aldolase"/>
    <property type="match status" value="1"/>
</dbReference>
<dbReference type="InterPro" id="IPR015421">
    <property type="entry name" value="PyrdxlP-dep_Trfase_major"/>
</dbReference>
<comment type="caution">
    <text evidence="6">The sequence shown here is derived from an EMBL/GenBank/DDBJ whole genome shotgun (WGS) entry which is preliminary data.</text>
</comment>
<dbReference type="GO" id="GO:0006545">
    <property type="term" value="P:glycine biosynthetic process"/>
    <property type="evidence" value="ECO:0007669"/>
    <property type="project" value="TreeGrafter"/>
</dbReference>
<evidence type="ECO:0000259" key="5">
    <source>
        <dbReference type="Pfam" id="PF01212"/>
    </source>
</evidence>
<dbReference type="InterPro" id="IPR015422">
    <property type="entry name" value="PyrdxlP-dep_Trfase_small"/>
</dbReference>
<dbReference type="AlphaFoldDB" id="A0A3M7HSS1"/>
<accession>A0A3M7HSS1</accession>
<dbReference type="GO" id="GO:0005829">
    <property type="term" value="C:cytosol"/>
    <property type="evidence" value="ECO:0007669"/>
    <property type="project" value="TreeGrafter"/>
</dbReference>
<comment type="cofactor">
    <cofactor evidence="1">
        <name>pyridoxal 5'-phosphate</name>
        <dbReference type="ChEBI" id="CHEBI:597326"/>
    </cofactor>
</comment>
<sequence>MFAKTLVQRSSTWSYHSFPRRPLSLTHSSLAARPRLCRQQYPRSMATADGAAALKQSDVKQEAQHLANGNVPVNNNWSSPGPAAYDFRSDVVTTPTTRMLNAIASTTLLDDVFQDDPTTNDLEAFIADLTGKEAALLVLSGTMGNQVSIRTHLGAPPHSVVTDHRSHILEWEAGGVASLCGALVKPVTPGNGRYVTLEDVQKQTVLSDDIHACPTKLISLENTLAGIVLPLDECRRISRWARENGVLMHLDGARLWEAVAAGAGSLKEYCDCFDSVSLCFSKGLGAPIGSIIAGTKPFRERARWIRKSIGGGLRQAGVVTAAARVAVEDTFLGGTLQASHERARQIAKMWKGYGGKTTNPVETNMVWFDLDAAGISTNDFIKEGEKVGLRLMGGRLVVHYQIGEDAVARLEKLMQAVLKGGKTNGMAEHPPEKLQFPTE</sequence>
<dbReference type="Gene3D" id="3.90.1150.10">
    <property type="entry name" value="Aspartate Aminotransferase, domain 1"/>
    <property type="match status" value="1"/>
</dbReference>
<dbReference type="InterPro" id="IPR023603">
    <property type="entry name" value="Low_specificity_L-TA-like"/>
</dbReference>
<dbReference type="InterPro" id="IPR015424">
    <property type="entry name" value="PyrdxlP-dep_Trfase"/>
</dbReference>
<gene>
    <name evidence="6" type="ORF">D0862_01315</name>
</gene>
<evidence type="ECO:0000256" key="4">
    <source>
        <dbReference type="ARBA" id="ARBA00023239"/>
    </source>
</evidence>
<evidence type="ECO:0000256" key="3">
    <source>
        <dbReference type="ARBA" id="ARBA00022898"/>
    </source>
</evidence>
<dbReference type="Gene3D" id="3.40.640.10">
    <property type="entry name" value="Type I PLP-dependent aspartate aminotransferase-like (Major domain)"/>
    <property type="match status" value="1"/>
</dbReference>
<dbReference type="InterPro" id="IPR001597">
    <property type="entry name" value="ArAA_b-elim_lyase/Thr_aldolase"/>
</dbReference>